<sequence length="99" mass="10774">MFHYTDEEKGWTVDAVDEPSSLTVGTEWRKVPSMAVIETVAVATDRSQLELPPLQASIEVDALDDLLTGPSVSVIYVSFRYAGTTVTIGSDRSLVVDVQ</sequence>
<dbReference type="AlphaFoldDB" id="A0ABD5VLE8"/>
<name>A0ABD5VLE8_9EURY</name>
<evidence type="ECO:0000313" key="3">
    <source>
        <dbReference type="Proteomes" id="UP001596395"/>
    </source>
</evidence>
<dbReference type="Proteomes" id="UP001596395">
    <property type="component" value="Unassembled WGS sequence"/>
</dbReference>
<keyword evidence="3" id="KW-1185">Reference proteome</keyword>
<dbReference type="EMBL" id="JBHSXN010000003">
    <property type="protein sequence ID" value="MFC6954588.1"/>
    <property type="molecule type" value="Genomic_DNA"/>
</dbReference>
<gene>
    <name evidence="2" type="ORF">ACFQGB_17115</name>
</gene>
<dbReference type="InterPro" id="IPR040624">
    <property type="entry name" value="HalOD1"/>
</dbReference>
<organism evidence="2 3">
    <name type="scientific">Halorubellus litoreus</name>
    <dbReference type="NCBI Taxonomy" id="755308"/>
    <lineage>
        <taxon>Archaea</taxon>
        <taxon>Methanobacteriati</taxon>
        <taxon>Methanobacteriota</taxon>
        <taxon>Stenosarchaea group</taxon>
        <taxon>Halobacteria</taxon>
        <taxon>Halobacteriales</taxon>
        <taxon>Halorubellaceae</taxon>
        <taxon>Halorubellus</taxon>
    </lineage>
</organism>
<protein>
    <submittedName>
        <fullName evidence="2">HalOD1 output domain-containing protein</fullName>
    </submittedName>
</protein>
<reference evidence="2 3" key="1">
    <citation type="journal article" date="2019" name="Int. J. Syst. Evol. Microbiol.">
        <title>The Global Catalogue of Microorganisms (GCM) 10K type strain sequencing project: providing services to taxonomists for standard genome sequencing and annotation.</title>
        <authorList>
            <consortium name="The Broad Institute Genomics Platform"/>
            <consortium name="The Broad Institute Genome Sequencing Center for Infectious Disease"/>
            <person name="Wu L."/>
            <person name="Ma J."/>
        </authorList>
    </citation>
    <scope>NUCLEOTIDE SEQUENCE [LARGE SCALE GENOMIC DNA]</scope>
    <source>
        <strain evidence="2 3">GX26</strain>
    </source>
</reference>
<feature type="domain" description="Halobacterial output" evidence="1">
    <location>
        <begin position="32"/>
        <end position="97"/>
    </location>
</feature>
<dbReference type="RefSeq" id="WP_336351529.1">
    <property type="nucleotide sequence ID" value="NZ_JAZAQL010000003.1"/>
</dbReference>
<evidence type="ECO:0000313" key="2">
    <source>
        <dbReference type="EMBL" id="MFC6954588.1"/>
    </source>
</evidence>
<dbReference type="Pfam" id="PF18545">
    <property type="entry name" value="HalOD1"/>
    <property type="match status" value="1"/>
</dbReference>
<proteinExistence type="predicted"/>
<accession>A0ABD5VLE8</accession>
<evidence type="ECO:0000259" key="1">
    <source>
        <dbReference type="Pfam" id="PF18545"/>
    </source>
</evidence>
<comment type="caution">
    <text evidence="2">The sequence shown here is derived from an EMBL/GenBank/DDBJ whole genome shotgun (WGS) entry which is preliminary data.</text>
</comment>